<reference evidence="6" key="1">
    <citation type="journal article" date="2016" name="Nature">
        <title>The genome of the seagrass Zostera marina reveals angiosperm adaptation to the sea.</title>
        <authorList>
            <person name="Olsen J.L."/>
            <person name="Rouze P."/>
            <person name="Verhelst B."/>
            <person name="Lin Y.-C."/>
            <person name="Bayer T."/>
            <person name="Collen J."/>
            <person name="Dattolo E."/>
            <person name="De Paoli E."/>
            <person name="Dittami S."/>
            <person name="Maumus F."/>
            <person name="Michel G."/>
            <person name="Kersting A."/>
            <person name="Lauritano C."/>
            <person name="Lohaus R."/>
            <person name="Toepel M."/>
            <person name="Tonon T."/>
            <person name="Vanneste K."/>
            <person name="Amirebrahimi M."/>
            <person name="Brakel J."/>
            <person name="Bostroem C."/>
            <person name="Chovatia M."/>
            <person name="Grimwood J."/>
            <person name="Jenkins J.W."/>
            <person name="Jueterbock A."/>
            <person name="Mraz A."/>
            <person name="Stam W.T."/>
            <person name="Tice H."/>
            <person name="Bornberg-Bauer E."/>
            <person name="Green P.J."/>
            <person name="Pearson G.A."/>
            <person name="Procaccini G."/>
            <person name="Duarte C.M."/>
            <person name="Schmutz J."/>
            <person name="Reusch T.B.H."/>
            <person name="Van de Peer Y."/>
        </authorList>
    </citation>
    <scope>NUCLEOTIDE SEQUENCE [LARGE SCALE GENOMIC DNA]</scope>
    <source>
        <strain evidence="6">cv. Finnish</strain>
    </source>
</reference>
<keyword evidence="3" id="KW-0813">Transport</keyword>
<name>A0A0K9P1G9_ZOSMR</name>
<evidence type="ECO:0000256" key="3">
    <source>
        <dbReference type="ARBA" id="ARBA00022448"/>
    </source>
</evidence>
<dbReference type="PANTHER" id="PTHR31344:SF0">
    <property type="entry name" value="NUCLEAR PORE COMPLEX PROTEIN NUP205"/>
    <property type="match status" value="1"/>
</dbReference>
<dbReference type="EMBL" id="LFYR01001428">
    <property type="protein sequence ID" value="KMZ62050.1"/>
    <property type="molecule type" value="Genomic_DNA"/>
</dbReference>
<comment type="subcellular location">
    <subcellularLocation>
        <location evidence="1">Nucleus</location>
    </subcellularLocation>
</comment>
<comment type="caution">
    <text evidence="5">The sequence shown here is derived from an EMBL/GenBank/DDBJ whole genome shotgun (WGS) entry which is preliminary data.</text>
</comment>
<organism evidence="5 6">
    <name type="scientific">Zostera marina</name>
    <name type="common">Eelgrass</name>
    <dbReference type="NCBI Taxonomy" id="29655"/>
    <lineage>
        <taxon>Eukaryota</taxon>
        <taxon>Viridiplantae</taxon>
        <taxon>Streptophyta</taxon>
        <taxon>Embryophyta</taxon>
        <taxon>Tracheophyta</taxon>
        <taxon>Spermatophyta</taxon>
        <taxon>Magnoliopsida</taxon>
        <taxon>Liliopsida</taxon>
        <taxon>Zosteraceae</taxon>
        <taxon>Zostera</taxon>
    </lineage>
</organism>
<accession>A0A0K9P1G9</accession>
<dbReference type="OrthoDB" id="2019644at2759"/>
<evidence type="ECO:0000313" key="5">
    <source>
        <dbReference type="EMBL" id="KMZ62050.1"/>
    </source>
</evidence>
<evidence type="ECO:0000256" key="2">
    <source>
        <dbReference type="ARBA" id="ARBA00005892"/>
    </source>
</evidence>
<dbReference type="PANTHER" id="PTHR31344">
    <property type="entry name" value="NUCLEAR PORE COMPLEX PROTEIN NUP205"/>
    <property type="match status" value="1"/>
</dbReference>
<dbReference type="AlphaFoldDB" id="A0A0K9P1G9"/>
<protein>
    <submittedName>
        <fullName evidence="5">Uncharacterized protein</fullName>
    </submittedName>
</protein>
<keyword evidence="4" id="KW-0539">Nucleus</keyword>
<evidence type="ECO:0000313" key="6">
    <source>
        <dbReference type="Proteomes" id="UP000036987"/>
    </source>
</evidence>
<evidence type="ECO:0000256" key="1">
    <source>
        <dbReference type="ARBA" id="ARBA00004123"/>
    </source>
</evidence>
<dbReference type="GO" id="GO:0005643">
    <property type="term" value="C:nuclear pore"/>
    <property type="evidence" value="ECO:0007669"/>
    <property type="project" value="InterPro"/>
</dbReference>
<dbReference type="Proteomes" id="UP000036987">
    <property type="component" value="Unassembled WGS sequence"/>
</dbReference>
<evidence type="ECO:0000256" key="4">
    <source>
        <dbReference type="ARBA" id="ARBA00023242"/>
    </source>
</evidence>
<sequence length="151" mass="17485">MSPFSFKPPLALLRHTAYHFICMLNSNIYIQPNIAPLLCYPVPKASDRTQIQSKEIRLTDSTLIRFRCSNSTNQEWVLFGRDPLEIFRLAVGLWYTERRNLITSLYTLFRAVLLDQGLEDDLVADIQKLLEDLLNSGLRQKLISLIKELNC</sequence>
<dbReference type="InterPro" id="IPR021827">
    <property type="entry name" value="Nup186/Nup192/Nup205"/>
</dbReference>
<dbReference type="STRING" id="29655.A0A0K9P1G9"/>
<proteinExistence type="inferred from homology"/>
<gene>
    <name evidence="5" type="ORF">ZOSMA_499G00010</name>
</gene>
<comment type="similarity">
    <text evidence="2">Belongs to the NUP186/NUP192/NUP205 family.</text>
</comment>
<keyword evidence="6" id="KW-1185">Reference proteome</keyword>